<evidence type="ECO:0000313" key="1">
    <source>
        <dbReference type="EMBL" id="KAK2567535.1"/>
    </source>
</evidence>
<gene>
    <name evidence="1" type="ORF">P5673_008369</name>
</gene>
<proteinExistence type="predicted"/>
<protein>
    <submittedName>
        <fullName evidence="1">Uncharacterized protein</fullName>
    </submittedName>
</protein>
<dbReference type="EMBL" id="JARQWQ010000014">
    <property type="protein sequence ID" value="KAK2567535.1"/>
    <property type="molecule type" value="Genomic_DNA"/>
</dbReference>
<organism evidence="1 2">
    <name type="scientific">Acropora cervicornis</name>
    <name type="common">Staghorn coral</name>
    <dbReference type="NCBI Taxonomy" id="6130"/>
    <lineage>
        <taxon>Eukaryota</taxon>
        <taxon>Metazoa</taxon>
        <taxon>Cnidaria</taxon>
        <taxon>Anthozoa</taxon>
        <taxon>Hexacorallia</taxon>
        <taxon>Scleractinia</taxon>
        <taxon>Astrocoeniina</taxon>
        <taxon>Acroporidae</taxon>
        <taxon>Acropora</taxon>
    </lineage>
</organism>
<name>A0AAD9QUW3_ACRCE</name>
<reference evidence="1" key="2">
    <citation type="journal article" date="2023" name="Science">
        <title>Genomic signatures of disease resistance in endangered staghorn corals.</title>
        <authorList>
            <person name="Vollmer S.V."/>
            <person name="Selwyn J.D."/>
            <person name="Despard B.A."/>
            <person name="Roesel C.L."/>
        </authorList>
    </citation>
    <scope>NUCLEOTIDE SEQUENCE</scope>
    <source>
        <strain evidence="1">K2</strain>
    </source>
</reference>
<keyword evidence="2" id="KW-1185">Reference proteome</keyword>
<evidence type="ECO:0000313" key="2">
    <source>
        <dbReference type="Proteomes" id="UP001249851"/>
    </source>
</evidence>
<sequence>MFISVPYATTGPVCRIQSLLSKSHLWLIAQFLPPPFVVGNRGELNAEIDFAPEIKLPAPDAIVSTSSMLNSSPIPTTTMVTWLLFSAMDVRATARRLSELP</sequence>
<comment type="caution">
    <text evidence="1">The sequence shown here is derived from an EMBL/GenBank/DDBJ whole genome shotgun (WGS) entry which is preliminary data.</text>
</comment>
<dbReference type="Proteomes" id="UP001249851">
    <property type="component" value="Unassembled WGS sequence"/>
</dbReference>
<dbReference type="AlphaFoldDB" id="A0AAD9QUW3"/>
<reference evidence="1" key="1">
    <citation type="journal article" date="2023" name="G3 (Bethesda)">
        <title>Whole genome assembly and annotation of the endangered Caribbean coral Acropora cervicornis.</title>
        <authorList>
            <person name="Selwyn J.D."/>
            <person name="Vollmer S.V."/>
        </authorList>
    </citation>
    <scope>NUCLEOTIDE SEQUENCE</scope>
    <source>
        <strain evidence="1">K2</strain>
    </source>
</reference>
<accession>A0AAD9QUW3</accession>